<name>M2ML80_BAUPA</name>
<feature type="compositionally biased region" description="Low complexity" evidence="2">
    <location>
        <begin position="333"/>
        <end position="342"/>
    </location>
</feature>
<protein>
    <submittedName>
        <fullName evidence="4">Carbohydrate-binding module family 48 protein</fullName>
    </submittedName>
</protein>
<feature type="compositionally biased region" description="Polar residues" evidence="2">
    <location>
        <begin position="749"/>
        <end position="760"/>
    </location>
</feature>
<feature type="compositionally biased region" description="Basic and acidic residues" evidence="2">
    <location>
        <begin position="373"/>
        <end position="382"/>
    </location>
</feature>
<dbReference type="SUPFAM" id="SSF81296">
    <property type="entry name" value="E set domains"/>
    <property type="match status" value="1"/>
</dbReference>
<feature type="compositionally biased region" description="Polar residues" evidence="2">
    <location>
        <begin position="844"/>
        <end position="854"/>
    </location>
</feature>
<feature type="compositionally biased region" description="Basic and acidic residues" evidence="2">
    <location>
        <begin position="289"/>
        <end position="298"/>
    </location>
</feature>
<dbReference type="HOGENOM" id="CLU_011453_1_0_1"/>
<evidence type="ECO:0000256" key="1">
    <source>
        <dbReference type="ARBA" id="ARBA00038216"/>
    </source>
</evidence>
<feature type="compositionally biased region" description="Basic and acidic residues" evidence="2">
    <location>
        <begin position="311"/>
        <end position="321"/>
    </location>
</feature>
<feature type="compositionally biased region" description="Basic and acidic residues" evidence="2">
    <location>
        <begin position="478"/>
        <end position="488"/>
    </location>
</feature>
<evidence type="ECO:0000259" key="3">
    <source>
        <dbReference type="Pfam" id="PF16561"/>
    </source>
</evidence>
<dbReference type="Pfam" id="PF16561">
    <property type="entry name" value="AMPK1_CBM"/>
    <property type="match status" value="1"/>
</dbReference>
<gene>
    <name evidence="4" type="ORF">BAUCODRAFT_276847</name>
</gene>
<dbReference type="InterPro" id="IPR050827">
    <property type="entry name" value="CRP1_MDG1_kinase"/>
</dbReference>
<feature type="region of interest" description="Disordered" evidence="2">
    <location>
        <begin position="95"/>
        <end position="120"/>
    </location>
</feature>
<feature type="compositionally biased region" description="Polar residues" evidence="2">
    <location>
        <begin position="347"/>
        <end position="358"/>
    </location>
</feature>
<proteinExistence type="inferred from homology"/>
<dbReference type="RefSeq" id="XP_007680612.1">
    <property type="nucleotide sequence ID" value="XM_007682422.1"/>
</dbReference>
<feature type="domain" description="AMP-activated protein kinase glycogen-binding" evidence="3">
    <location>
        <begin position="5"/>
        <end position="80"/>
    </location>
</feature>
<dbReference type="OMA" id="DQQRFSG"/>
<evidence type="ECO:0000313" key="4">
    <source>
        <dbReference type="EMBL" id="EMC92128.1"/>
    </source>
</evidence>
<feature type="compositionally biased region" description="Polar residues" evidence="2">
    <location>
        <begin position="566"/>
        <end position="584"/>
    </location>
</feature>
<sequence>MGSYNFRWEHPAEEVYVTGTFDNWSKTIKLDKKGTLHEKTVPLPSNSPKILYKFVADGNWSHDHTAKTETDDAGNVNNVLYPSDIQQTRDPASAFTSSVAPGASTTAMAGSQPLEHTRSPPGAFPQTPAADDEQTFSVNPLPATGGIGNPIHLQPGEKVPHPSTFTGNADYSAVRLDEASYNRPDSGAPVLPPALTPTEMAEAAGTKSIFGGLGPVGGTMIPESSMAMGADAPAPIESNKSGPVSSPPAISGTMLSSVAPGSTTQQLAGLQPLEPRGGAAASPPPVVEESQHMAHVDPEASANPTALQEKSAMEQELESKVPEAPATSESTTGGVSAALLSGGALGNTTQQMAGQQPLESRGTGASPPAVVEESQHIAHADPEASANPTAVQEKSAMEQELESKVPEAPATSESTVGGVSGALLSGGALGSTLQQMAGQQPRENRGTAQPPHVVEESQHIAHADPEASANPTAVQEKSAMEQELESKVPEAPAASESTGGVLGMAAAGVTAAGAAAAGAAYMARNKATEATGRDPVSFLPKSVQDSINNMNQKGSVGPSFGGASFRPQTGSSAFSDSALPQQTAVGEGVKVPAEANHERTVADEVPQEVLSSQKEAKWAPEATTNKEAVHEKSAMEQELMRRVPETEQAGEPAPSSVAAALSSTGPEMTSTTKSATSGAPQLADPTSGVAALSMDDKEPISSGSAAAAGTMASGTTTARTPAPDSAAAGTTSSGLNAPASEPAVPPTQKFAQLSTPTPANEKSRDVSPMTRPSDMTTQQPQVTTGVQSSKAPAESKSTTAPAAAPVTAGKPIGTPRGTGMTNSTPEKRQSFMGRMSSMREKGTPESQKSVKSTGSAASESSKAPEKKKGFLKRLAEKLK</sequence>
<feature type="region of interest" description="Disordered" evidence="2">
    <location>
        <begin position="527"/>
        <end position="879"/>
    </location>
</feature>
<feature type="compositionally biased region" description="Basic and acidic residues" evidence="2">
    <location>
        <begin position="627"/>
        <end position="645"/>
    </location>
</feature>
<dbReference type="InterPro" id="IPR013783">
    <property type="entry name" value="Ig-like_fold"/>
</dbReference>
<dbReference type="GO" id="GO:0007165">
    <property type="term" value="P:signal transduction"/>
    <property type="evidence" value="ECO:0007669"/>
    <property type="project" value="TreeGrafter"/>
</dbReference>
<dbReference type="GO" id="GO:0005634">
    <property type="term" value="C:nucleus"/>
    <property type="evidence" value="ECO:0007669"/>
    <property type="project" value="TreeGrafter"/>
</dbReference>
<feature type="compositionally biased region" description="Basic and acidic residues" evidence="2">
    <location>
        <begin position="453"/>
        <end position="465"/>
    </location>
</feature>
<dbReference type="OrthoDB" id="5873279at2759"/>
<dbReference type="EMBL" id="KB445562">
    <property type="protein sequence ID" value="EMC92128.1"/>
    <property type="molecule type" value="Genomic_DNA"/>
</dbReference>
<keyword evidence="5" id="KW-1185">Reference proteome</keyword>
<dbReference type="GO" id="GO:0031588">
    <property type="term" value="C:nucleotide-activated protein kinase complex"/>
    <property type="evidence" value="ECO:0007669"/>
    <property type="project" value="TreeGrafter"/>
</dbReference>
<dbReference type="STRING" id="717646.M2ML80"/>
<feature type="compositionally biased region" description="Basic and acidic residues" evidence="2">
    <location>
        <begin position="395"/>
        <end position="405"/>
    </location>
</feature>
<feature type="compositionally biased region" description="Basic and acidic residues" evidence="2">
    <location>
        <begin position="862"/>
        <end position="879"/>
    </location>
</feature>
<feature type="compositionally biased region" description="Low complexity" evidence="2">
    <location>
        <begin position="776"/>
        <end position="808"/>
    </location>
</feature>
<dbReference type="Proteomes" id="UP000011761">
    <property type="component" value="Unassembled WGS sequence"/>
</dbReference>
<dbReference type="PANTHER" id="PTHR10343">
    <property type="entry name" value="5'-AMP-ACTIVATED PROTEIN KINASE , BETA SUBUNIT"/>
    <property type="match status" value="1"/>
</dbReference>
<dbReference type="Gene3D" id="2.60.40.10">
    <property type="entry name" value="Immunoglobulins"/>
    <property type="match status" value="1"/>
</dbReference>
<dbReference type="KEGG" id="bcom:BAUCODRAFT_276847"/>
<comment type="similarity">
    <text evidence="1">Belongs to the CRP1/MDG1 family.</text>
</comment>
<dbReference type="GO" id="GO:0005737">
    <property type="term" value="C:cytoplasm"/>
    <property type="evidence" value="ECO:0007669"/>
    <property type="project" value="TreeGrafter"/>
</dbReference>
<dbReference type="AlphaFoldDB" id="M2ML80"/>
<feature type="compositionally biased region" description="Polar residues" evidence="2">
    <location>
        <begin position="95"/>
        <end position="109"/>
    </location>
</feature>
<feature type="compositionally biased region" description="Polar residues" evidence="2">
    <location>
        <begin position="253"/>
        <end position="268"/>
    </location>
</feature>
<evidence type="ECO:0000256" key="2">
    <source>
        <dbReference type="SAM" id="MobiDB-lite"/>
    </source>
</evidence>
<dbReference type="InterPro" id="IPR032640">
    <property type="entry name" value="AMPK1_CBM"/>
</dbReference>
<organism evidence="4 5">
    <name type="scientific">Baudoinia panamericana (strain UAMH 10762)</name>
    <name type="common">Angels' share fungus</name>
    <name type="synonym">Baudoinia compniacensis (strain UAMH 10762)</name>
    <dbReference type="NCBI Taxonomy" id="717646"/>
    <lineage>
        <taxon>Eukaryota</taxon>
        <taxon>Fungi</taxon>
        <taxon>Dikarya</taxon>
        <taxon>Ascomycota</taxon>
        <taxon>Pezizomycotina</taxon>
        <taxon>Dothideomycetes</taxon>
        <taxon>Dothideomycetidae</taxon>
        <taxon>Mycosphaerellales</taxon>
        <taxon>Teratosphaeriaceae</taxon>
        <taxon>Baudoinia</taxon>
    </lineage>
</organism>
<dbReference type="GO" id="GO:0019901">
    <property type="term" value="F:protein kinase binding"/>
    <property type="evidence" value="ECO:0007669"/>
    <property type="project" value="TreeGrafter"/>
</dbReference>
<dbReference type="GeneID" id="19110616"/>
<feature type="compositionally biased region" description="Polar residues" evidence="2">
    <location>
        <begin position="543"/>
        <end position="554"/>
    </location>
</feature>
<feature type="compositionally biased region" description="Polar residues" evidence="2">
    <location>
        <begin position="664"/>
        <end position="679"/>
    </location>
</feature>
<dbReference type="InterPro" id="IPR014756">
    <property type="entry name" value="Ig_E-set"/>
</dbReference>
<feature type="compositionally biased region" description="Low complexity" evidence="2">
    <location>
        <begin position="652"/>
        <end position="663"/>
    </location>
</feature>
<feature type="compositionally biased region" description="Low complexity" evidence="2">
    <location>
        <begin position="414"/>
        <end position="433"/>
    </location>
</feature>
<feature type="region of interest" description="Disordered" evidence="2">
    <location>
        <begin position="222"/>
        <end position="498"/>
    </location>
</feature>
<accession>M2ML80</accession>
<dbReference type="CDD" id="cd02859">
    <property type="entry name" value="E_set_AMPKbeta_like_N"/>
    <property type="match status" value="1"/>
</dbReference>
<evidence type="ECO:0000313" key="5">
    <source>
        <dbReference type="Proteomes" id="UP000011761"/>
    </source>
</evidence>
<dbReference type="eggNOG" id="KOG1616">
    <property type="taxonomic scope" value="Eukaryota"/>
</dbReference>
<dbReference type="PANTHER" id="PTHR10343:SF81">
    <property type="entry name" value="CRUCIFORM DNA-RECOGNIZING PROTEIN 1-RELATED"/>
    <property type="match status" value="1"/>
</dbReference>
<feature type="compositionally biased region" description="Low complexity" evidence="2">
    <location>
        <begin position="701"/>
        <end position="718"/>
    </location>
</feature>
<reference evidence="4 5" key="1">
    <citation type="journal article" date="2012" name="PLoS Pathog.">
        <title>Diverse lifestyles and strategies of plant pathogenesis encoded in the genomes of eighteen Dothideomycetes fungi.</title>
        <authorList>
            <person name="Ohm R.A."/>
            <person name="Feau N."/>
            <person name="Henrissat B."/>
            <person name="Schoch C.L."/>
            <person name="Horwitz B.A."/>
            <person name="Barry K.W."/>
            <person name="Condon B.J."/>
            <person name="Copeland A.C."/>
            <person name="Dhillon B."/>
            <person name="Glaser F."/>
            <person name="Hesse C.N."/>
            <person name="Kosti I."/>
            <person name="LaButti K."/>
            <person name="Lindquist E.A."/>
            <person name="Lucas S."/>
            <person name="Salamov A.A."/>
            <person name="Bradshaw R.E."/>
            <person name="Ciuffetti L."/>
            <person name="Hamelin R.C."/>
            <person name="Kema G.H.J."/>
            <person name="Lawrence C."/>
            <person name="Scott J.A."/>
            <person name="Spatafora J.W."/>
            <person name="Turgeon B.G."/>
            <person name="de Wit P.J.G.M."/>
            <person name="Zhong S."/>
            <person name="Goodwin S.B."/>
            <person name="Grigoriev I.V."/>
        </authorList>
    </citation>
    <scope>NUCLEOTIDE SEQUENCE [LARGE SCALE GENOMIC DNA]</scope>
    <source>
        <strain evidence="4 5">UAMH 10762</strain>
    </source>
</reference>